<keyword evidence="1" id="KW-0812">Transmembrane</keyword>
<sequence>TFICCCCCCVAAAAAVEPRQQLLQLAEPVELGSPAGSYRCPADRSGQTFVPAWRHCGPYHWTEPAVVVAAASAVVVVLLLGLLVLLVCLLLLILLLVLVICLLLLILLSLLICLLLLLLLLLLSFAFALVVLILVGQEFAFRIRDWTSCENVRRGHGILRKVGILHGLLRSDALIWVHQQKFLQQVECLAIWLNLVTLHVLHQ</sequence>
<proteinExistence type="evidence at transcript level"/>
<dbReference type="AlphaFoldDB" id="A0A023ELI0"/>
<keyword evidence="3" id="KW-0808">Transferase</keyword>
<feature type="transmembrane region" description="Helical" evidence="1">
    <location>
        <begin position="114"/>
        <end position="135"/>
    </location>
</feature>
<reference evidence="3" key="1">
    <citation type="journal article" date="2014" name="PLoS Negl. Trop. Dis.">
        <title>Identification and characterization of seminal fluid proteins in the Asian tiger mosquito, Aedes albopictus.</title>
        <authorList>
            <person name="Boes K.E."/>
            <person name="Ribeiro J.M."/>
            <person name="Wong A."/>
            <person name="Harrington L.C."/>
            <person name="Wolfner M.F."/>
            <person name="Sirot L.K."/>
        </authorList>
    </citation>
    <scope>NUCLEOTIDE SEQUENCE</scope>
    <source>
        <tissue evidence="3">Reproductive organs</tissue>
    </source>
</reference>
<keyword evidence="2" id="KW-0732">Signal</keyword>
<name>A0A023ELI0_AEDAL</name>
<keyword evidence="1" id="KW-1133">Transmembrane helix</keyword>
<accession>A0A023ELI0</accession>
<organism evidence="3">
    <name type="scientific">Aedes albopictus</name>
    <name type="common">Asian tiger mosquito</name>
    <name type="synonym">Stegomyia albopicta</name>
    <dbReference type="NCBI Taxonomy" id="7160"/>
    <lineage>
        <taxon>Eukaryota</taxon>
        <taxon>Metazoa</taxon>
        <taxon>Ecdysozoa</taxon>
        <taxon>Arthropoda</taxon>
        <taxon>Hexapoda</taxon>
        <taxon>Insecta</taxon>
        <taxon>Pterygota</taxon>
        <taxon>Neoptera</taxon>
        <taxon>Endopterygota</taxon>
        <taxon>Diptera</taxon>
        <taxon>Nematocera</taxon>
        <taxon>Culicoidea</taxon>
        <taxon>Culicidae</taxon>
        <taxon>Culicinae</taxon>
        <taxon>Aedini</taxon>
        <taxon>Aedes</taxon>
        <taxon>Stegomyia</taxon>
    </lineage>
</organism>
<keyword evidence="3" id="KW-0418">Kinase</keyword>
<feature type="transmembrane region" description="Helical" evidence="1">
    <location>
        <begin position="89"/>
        <end position="108"/>
    </location>
</feature>
<feature type="transmembrane region" description="Helical" evidence="1">
    <location>
        <begin position="65"/>
        <end position="84"/>
    </location>
</feature>
<dbReference type="GO" id="GO:0016301">
    <property type="term" value="F:kinase activity"/>
    <property type="evidence" value="ECO:0007669"/>
    <property type="project" value="UniProtKB-KW"/>
</dbReference>
<feature type="non-terminal residue" evidence="3">
    <location>
        <position position="1"/>
    </location>
</feature>
<feature type="chain" id="PRO_5012271905" evidence="2">
    <location>
        <begin position="16"/>
        <end position="203"/>
    </location>
</feature>
<feature type="signal peptide" evidence="2">
    <location>
        <begin position="1"/>
        <end position="15"/>
    </location>
</feature>
<protein>
    <submittedName>
        <fullName evidence="3">Putative cyclin-dependent kinase 8</fullName>
    </submittedName>
</protein>
<dbReference type="EMBL" id="GAPW01004494">
    <property type="protein sequence ID" value="JAC09104.1"/>
    <property type="molecule type" value="mRNA"/>
</dbReference>
<evidence type="ECO:0000256" key="2">
    <source>
        <dbReference type="SAM" id="SignalP"/>
    </source>
</evidence>
<evidence type="ECO:0000313" key="3">
    <source>
        <dbReference type="EMBL" id="JAC09104.1"/>
    </source>
</evidence>
<evidence type="ECO:0000256" key="1">
    <source>
        <dbReference type="SAM" id="Phobius"/>
    </source>
</evidence>
<keyword evidence="1" id="KW-0472">Membrane</keyword>